<dbReference type="SUPFAM" id="SSF51735">
    <property type="entry name" value="NAD(P)-binding Rossmann-fold domains"/>
    <property type="match status" value="1"/>
</dbReference>
<dbReference type="GO" id="GO:0016491">
    <property type="term" value="F:oxidoreductase activity"/>
    <property type="evidence" value="ECO:0007669"/>
    <property type="project" value="InterPro"/>
</dbReference>
<dbReference type="CDD" id="cd08267">
    <property type="entry name" value="MDR1"/>
    <property type="match status" value="1"/>
</dbReference>
<dbReference type="InterPro" id="IPR052733">
    <property type="entry name" value="Chloroplast_QOR"/>
</dbReference>
<dbReference type="Proteomes" id="UP000682134">
    <property type="component" value="Unassembled WGS sequence"/>
</dbReference>
<gene>
    <name evidence="2" type="ORF">J5Y03_00930</name>
</gene>
<dbReference type="PANTHER" id="PTHR44013">
    <property type="entry name" value="ZINC-TYPE ALCOHOL DEHYDROGENASE-LIKE PROTEIN C16A3.02C"/>
    <property type="match status" value="1"/>
</dbReference>
<dbReference type="Gene3D" id="3.40.50.720">
    <property type="entry name" value="NAD(P)-binding Rossmann-like Domain"/>
    <property type="match status" value="1"/>
</dbReference>
<dbReference type="InterPro" id="IPR036291">
    <property type="entry name" value="NAD(P)-bd_dom_sf"/>
</dbReference>
<proteinExistence type="predicted"/>
<organism evidence="2 3">
    <name type="scientific">Gottfriedia endophytica</name>
    <dbReference type="NCBI Taxonomy" id="2820819"/>
    <lineage>
        <taxon>Bacteria</taxon>
        <taxon>Bacillati</taxon>
        <taxon>Bacillota</taxon>
        <taxon>Bacilli</taxon>
        <taxon>Bacillales</taxon>
        <taxon>Bacillaceae</taxon>
        <taxon>Gottfriedia</taxon>
    </lineage>
</organism>
<comment type="caution">
    <text evidence="2">The sequence shown here is derived from an EMBL/GenBank/DDBJ whole genome shotgun (WGS) entry which is preliminary data.</text>
</comment>
<sequence>MKAVIYTKYGPPDVLQITEVEKPFPKDNEILVKVYATTVSYGDTRIRNGTRKTLPFWPISKIGIGLRKPKIPILGFELAGEVESVGKEVKRFRKGDQVFGTSGFDFGAYSEYKCLPENGVVAIKPDNMSYEEAATVPTGALSALHFLRKGNIQSGQKVLINGASGAVGTYAVQLAKYFGTEVTGVCSTTNVEMVKSLGADTVFDYRNEDFTKSGLTYDIIFDTVGKTSFSRCKSSLKKNGIYLSAVTVLPLLVQILYTSKIGSKKAIGGIARVNTEDLIFLKELIEAGKIKSVIDRCYPLEQIAEAHSYVEKGHKKGNVVITLENKDE</sequence>
<dbReference type="InterPro" id="IPR020843">
    <property type="entry name" value="ER"/>
</dbReference>
<dbReference type="Pfam" id="PF13602">
    <property type="entry name" value="ADH_zinc_N_2"/>
    <property type="match status" value="1"/>
</dbReference>
<dbReference type="SMART" id="SM00829">
    <property type="entry name" value="PKS_ER"/>
    <property type="match status" value="1"/>
</dbReference>
<dbReference type="Pfam" id="PF08240">
    <property type="entry name" value="ADH_N"/>
    <property type="match status" value="1"/>
</dbReference>
<accession>A0A940NMX7</accession>
<dbReference type="EMBL" id="JAGIYQ010000001">
    <property type="protein sequence ID" value="MBP0723742.1"/>
    <property type="molecule type" value="Genomic_DNA"/>
</dbReference>
<feature type="domain" description="Enoyl reductase (ER)" evidence="1">
    <location>
        <begin position="10"/>
        <end position="321"/>
    </location>
</feature>
<dbReference type="SUPFAM" id="SSF50129">
    <property type="entry name" value="GroES-like"/>
    <property type="match status" value="1"/>
</dbReference>
<dbReference type="RefSeq" id="WP_209401436.1">
    <property type="nucleotide sequence ID" value="NZ_JAGIYQ010000001.1"/>
</dbReference>
<evidence type="ECO:0000313" key="2">
    <source>
        <dbReference type="EMBL" id="MBP0723742.1"/>
    </source>
</evidence>
<name>A0A940NMX7_9BACI</name>
<dbReference type="InterPro" id="IPR011032">
    <property type="entry name" value="GroES-like_sf"/>
</dbReference>
<evidence type="ECO:0000259" key="1">
    <source>
        <dbReference type="SMART" id="SM00829"/>
    </source>
</evidence>
<dbReference type="Gene3D" id="3.90.180.10">
    <property type="entry name" value="Medium-chain alcohol dehydrogenases, catalytic domain"/>
    <property type="match status" value="1"/>
</dbReference>
<dbReference type="InterPro" id="IPR013154">
    <property type="entry name" value="ADH-like_N"/>
</dbReference>
<reference evidence="2" key="1">
    <citation type="submission" date="2021-04" db="EMBL/GenBank/DDBJ databases">
        <title>Genome seq and assembly of Bacillus sp.</title>
        <authorList>
            <person name="Chhetri G."/>
        </authorList>
    </citation>
    <scope>NUCLEOTIDE SEQUENCE</scope>
    <source>
        <strain evidence="2">RG28</strain>
    </source>
</reference>
<dbReference type="AlphaFoldDB" id="A0A940NMX7"/>
<dbReference type="PANTHER" id="PTHR44013:SF1">
    <property type="entry name" value="ZINC-TYPE ALCOHOL DEHYDROGENASE-LIKE PROTEIN C16A3.02C"/>
    <property type="match status" value="1"/>
</dbReference>
<keyword evidence="3" id="KW-1185">Reference proteome</keyword>
<evidence type="ECO:0000313" key="3">
    <source>
        <dbReference type="Proteomes" id="UP000682134"/>
    </source>
</evidence>
<protein>
    <submittedName>
        <fullName evidence="2">NAD(P)-dependent alcohol dehydrogenase</fullName>
    </submittedName>
</protein>